<evidence type="ECO:0000313" key="3">
    <source>
        <dbReference type="Proteomes" id="UP000799640"/>
    </source>
</evidence>
<evidence type="ECO:0000256" key="1">
    <source>
        <dbReference type="SAM" id="MobiDB-lite"/>
    </source>
</evidence>
<gene>
    <name evidence="2" type="ORF">EJ06DRAFT_531373</name>
</gene>
<feature type="region of interest" description="Disordered" evidence="1">
    <location>
        <begin position="1"/>
        <end position="22"/>
    </location>
</feature>
<dbReference type="AlphaFoldDB" id="A0A6G1HSS1"/>
<accession>A0A6G1HSS1</accession>
<dbReference type="InterPro" id="IPR006461">
    <property type="entry name" value="PLAC_motif_containing"/>
</dbReference>
<organism evidence="2 3">
    <name type="scientific">Trichodelitschia bisporula</name>
    <dbReference type="NCBI Taxonomy" id="703511"/>
    <lineage>
        <taxon>Eukaryota</taxon>
        <taxon>Fungi</taxon>
        <taxon>Dikarya</taxon>
        <taxon>Ascomycota</taxon>
        <taxon>Pezizomycotina</taxon>
        <taxon>Dothideomycetes</taxon>
        <taxon>Dothideomycetes incertae sedis</taxon>
        <taxon>Phaeotrichales</taxon>
        <taxon>Phaeotrichaceae</taxon>
        <taxon>Trichodelitschia</taxon>
    </lineage>
</organism>
<keyword evidence="3" id="KW-1185">Reference proteome</keyword>
<dbReference type="EMBL" id="ML996698">
    <property type="protein sequence ID" value="KAF2399070.1"/>
    <property type="molecule type" value="Genomic_DNA"/>
</dbReference>
<dbReference type="Pfam" id="PF04749">
    <property type="entry name" value="PLAC8"/>
    <property type="match status" value="1"/>
</dbReference>
<dbReference type="Proteomes" id="UP000799640">
    <property type="component" value="Unassembled WGS sequence"/>
</dbReference>
<reference evidence="2" key="1">
    <citation type="journal article" date="2020" name="Stud. Mycol.">
        <title>101 Dothideomycetes genomes: a test case for predicting lifestyles and emergence of pathogens.</title>
        <authorList>
            <person name="Haridas S."/>
            <person name="Albert R."/>
            <person name="Binder M."/>
            <person name="Bloem J."/>
            <person name="Labutti K."/>
            <person name="Salamov A."/>
            <person name="Andreopoulos B."/>
            <person name="Baker S."/>
            <person name="Barry K."/>
            <person name="Bills G."/>
            <person name="Bluhm B."/>
            <person name="Cannon C."/>
            <person name="Castanera R."/>
            <person name="Culley D."/>
            <person name="Daum C."/>
            <person name="Ezra D."/>
            <person name="Gonzalez J."/>
            <person name="Henrissat B."/>
            <person name="Kuo A."/>
            <person name="Liang C."/>
            <person name="Lipzen A."/>
            <person name="Lutzoni F."/>
            <person name="Magnuson J."/>
            <person name="Mondo S."/>
            <person name="Nolan M."/>
            <person name="Ohm R."/>
            <person name="Pangilinan J."/>
            <person name="Park H.-J."/>
            <person name="Ramirez L."/>
            <person name="Alfaro M."/>
            <person name="Sun H."/>
            <person name="Tritt A."/>
            <person name="Yoshinaga Y."/>
            <person name="Zwiers L.-H."/>
            <person name="Turgeon B."/>
            <person name="Goodwin S."/>
            <person name="Spatafora J."/>
            <person name="Crous P."/>
            <person name="Grigoriev I."/>
        </authorList>
    </citation>
    <scope>NUCLEOTIDE SEQUENCE</scope>
    <source>
        <strain evidence="2">CBS 262.69</strain>
    </source>
</reference>
<proteinExistence type="predicted"/>
<dbReference type="OrthoDB" id="1045822at2759"/>
<protein>
    <submittedName>
        <fullName evidence="2">PLAC8-domain-containing protein</fullName>
    </submittedName>
</protein>
<feature type="compositionally biased region" description="Low complexity" evidence="1">
    <location>
        <begin position="1"/>
        <end position="14"/>
    </location>
</feature>
<dbReference type="NCBIfam" id="TIGR01571">
    <property type="entry name" value="A_thal_Cys_rich"/>
    <property type="match status" value="1"/>
</dbReference>
<dbReference type="PANTHER" id="PTHR15907">
    <property type="entry name" value="DUF614 FAMILY PROTEIN-RELATED"/>
    <property type="match status" value="1"/>
</dbReference>
<evidence type="ECO:0000313" key="2">
    <source>
        <dbReference type="EMBL" id="KAF2399070.1"/>
    </source>
</evidence>
<sequence length="184" mass="20104">MAAPAPAPHAQAGPTKPGPVDHADVESWKARFNEVLAKPDVITAPGPADAREWNAGFFGCCNPIDTCLITWCLPCVTFGKTHHRTRKHAGLEGYEAINTSCLLFTAAAFVGLHWIPASMQRSDIRRKYHLQGNCLTDIASACCCALCDLVQQEKEAEFREAELGKGAPVQQQYGQHEGMEYAKH</sequence>
<name>A0A6G1HSS1_9PEZI</name>